<keyword evidence="2" id="KW-1185">Reference proteome</keyword>
<feature type="non-terminal residue" evidence="1">
    <location>
        <position position="1"/>
    </location>
</feature>
<accession>A0ABQ9QK19</accession>
<dbReference type="Proteomes" id="UP001227543">
    <property type="component" value="Unassembled WGS sequence"/>
</dbReference>
<organism evidence="1 2">
    <name type="scientific">Colletotrichum tamarilloi</name>
    <dbReference type="NCBI Taxonomy" id="1209934"/>
    <lineage>
        <taxon>Eukaryota</taxon>
        <taxon>Fungi</taxon>
        <taxon>Dikarya</taxon>
        <taxon>Ascomycota</taxon>
        <taxon>Pezizomycotina</taxon>
        <taxon>Sordariomycetes</taxon>
        <taxon>Hypocreomycetidae</taxon>
        <taxon>Glomerellales</taxon>
        <taxon>Glomerellaceae</taxon>
        <taxon>Colletotrichum</taxon>
        <taxon>Colletotrichum acutatum species complex</taxon>
    </lineage>
</organism>
<evidence type="ECO:0000313" key="2">
    <source>
        <dbReference type="Proteomes" id="UP001227543"/>
    </source>
</evidence>
<evidence type="ECO:0000313" key="1">
    <source>
        <dbReference type="EMBL" id="KAK1474280.1"/>
    </source>
</evidence>
<gene>
    <name evidence="1" type="ORF">CTAM01_15945</name>
</gene>
<name>A0ABQ9QK19_9PEZI</name>
<dbReference type="EMBL" id="MLFU01000187">
    <property type="protein sequence ID" value="KAK1474280.1"/>
    <property type="molecule type" value="Genomic_DNA"/>
</dbReference>
<protein>
    <submittedName>
        <fullName evidence="1">Zinc knuckle</fullName>
    </submittedName>
</protein>
<reference evidence="1 2" key="1">
    <citation type="submission" date="2016-10" db="EMBL/GenBank/DDBJ databases">
        <title>The genome sequence of Colletotrichum fioriniae PJ7.</title>
        <authorList>
            <person name="Baroncelli R."/>
        </authorList>
    </citation>
    <scope>NUCLEOTIDE SEQUENCE [LARGE SCALE GENOMIC DNA]</scope>
    <source>
        <strain evidence="1 2">Tom-12</strain>
    </source>
</reference>
<comment type="caution">
    <text evidence="1">The sequence shown here is derived from an EMBL/GenBank/DDBJ whole genome shotgun (WGS) entry which is preliminary data.</text>
</comment>
<dbReference type="RefSeq" id="XP_060373473.1">
    <property type="nucleotide sequence ID" value="XM_060531938.1"/>
</dbReference>
<dbReference type="GeneID" id="85416176"/>
<sequence>YFKRFITVVLRKLGKDNYIVLKVYRPIALLNTVGKIIDIIIIKRLSYFTKIYGLLLNSYIGRRRR</sequence>
<proteinExistence type="predicted"/>